<evidence type="ECO:0000256" key="1">
    <source>
        <dbReference type="SAM" id="MobiDB-lite"/>
    </source>
</evidence>
<proteinExistence type="predicted"/>
<accession>A0A9P4QA18</accession>
<reference evidence="2" key="1">
    <citation type="journal article" date="2020" name="Stud. Mycol.">
        <title>101 Dothideomycetes genomes: a test case for predicting lifestyles and emergence of pathogens.</title>
        <authorList>
            <person name="Haridas S."/>
            <person name="Albert R."/>
            <person name="Binder M."/>
            <person name="Bloem J."/>
            <person name="Labutti K."/>
            <person name="Salamov A."/>
            <person name="Andreopoulos B."/>
            <person name="Baker S."/>
            <person name="Barry K."/>
            <person name="Bills G."/>
            <person name="Bluhm B."/>
            <person name="Cannon C."/>
            <person name="Castanera R."/>
            <person name="Culley D."/>
            <person name="Daum C."/>
            <person name="Ezra D."/>
            <person name="Gonzalez J."/>
            <person name="Henrissat B."/>
            <person name="Kuo A."/>
            <person name="Liang C."/>
            <person name="Lipzen A."/>
            <person name="Lutzoni F."/>
            <person name="Magnuson J."/>
            <person name="Mondo S."/>
            <person name="Nolan M."/>
            <person name="Ohm R."/>
            <person name="Pangilinan J."/>
            <person name="Park H.-J."/>
            <person name="Ramirez L."/>
            <person name="Alfaro M."/>
            <person name="Sun H."/>
            <person name="Tritt A."/>
            <person name="Yoshinaga Y."/>
            <person name="Zwiers L.-H."/>
            <person name="Turgeon B."/>
            <person name="Goodwin S."/>
            <person name="Spatafora J."/>
            <person name="Crous P."/>
            <person name="Grigoriev I."/>
        </authorList>
    </citation>
    <scope>NUCLEOTIDE SEQUENCE</scope>
    <source>
        <strain evidence="2">CBS 116435</strain>
    </source>
</reference>
<keyword evidence="3" id="KW-1185">Reference proteome</keyword>
<dbReference type="AlphaFoldDB" id="A0A9P4QA18"/>
<dbReference type="Proteomes" id="UP000799441">
    <property type="component" value="Unassembled WGS sequence"/>
</dbReference>
<comment type="caution">
    <text evidence="2">The sequence shown here is derived from an EMBL/GenBank/DDBJ whole genome shotgun (WGS) entry which is preliminary data.</text>
</comment>
<name>A0A9P4QA18_9PEZI</name>
<organism evidence="2 3">
    <name type="scientific">Polychaeton citri CBS 116435</name>
    <dbReference type="NCBI Taxonomy" id="1314669"/>
    <lineage>
        <taxon>Eukaryota</taxon>
        <taxon>Fungi</taxon>
        <taxon>Dikarya</taxon>
        <taxon>Ascomycota</taxon>
        <taxon>Pezizomycotina</taxon>
        <taxon>Dothideomycetes</taxon>
        <taxon>Dothideomycetidae</taxon>
        <taxon>Capnodiales</taxon>
        <taxon>Capnodiaceae</taxon>
        <taxon>Polychaeton</taxon>
    </lineage>
</organism>
<protein>
    <submittedName>
        <fullName evidence="2">Uncharacterized protein</fullName>
    </submittedName>
</protein>
<feature type="region of interest" description="Disordered" evidence="1">
    <location>
        <begin position="263"/>
        <end position="283"/>
    </location>
</feature>
<sequence>MTPSIRRSSCRPELLCQAPGIARLKRGSSHVPAKDFHIKLRLKSINTSTHVALTPPYPYNRHLSLTLGDDLKHNTWSPSAVASVAHIDHPSHLVWRSYILIAATYLQQLQDRLKSYDLVTCFEDWSKAALHPLHSYKLSSGSTRNLIILATGNLALPKSNAAKKRVKHVAVTYEVQPPSTAEKLAAVIDVLAIEDKDFPQRTSIESLLMREPPCDSKTSSREARLREVAQHKMSIFRGANPQNRNWRDLPVLEDSEKTVTQLHPRAATHHREEPDYDLEDMIG</sequence>
<feature type="compositionally biased region" description="Acidic residues" evidence="1">
    <location>
        <begin position="274"/>
        <end position="283"/>
    </location>
</feature>
<gene>
    <name evidence="2" type="ORF">K431DRAFT_294916</name>
</gene>
<dbReference type="EMBL" id="MU003796">
    <property type="protein sequence ID" value="KAF2720832.1"/>
    <property type="molecule type" value="Genomic_DNA"/>
</dbReference>
<evidence type="ECO:0000313" key="3">
    <source>
        <dbReference type="Proteomes" id="UP000799441"/>
    </source>
</evidence>
<evidence type="ECO:0000313" key="2">
    <source>
        <dbReference type="EMBL" id="KAF2720832.1"/>
    </source>
</evidence>